<protein>
    <submittedName>
        <fullName evidence="1">Uncharacterized protein</fullName>
    </submittedName>
</protein>
<reference evidence="1 2" key="1">
    <citation type="journal article" date="2021" name="Hortic Res">
        <title>High-quality reference genome and annotation aids understanding of berry development for evergreen blueberry (Vaccinium darrowii).</title>
        <authorList>
            <person name="Yu J."/>
            <person name="Hulse-Kemp A.M."/>
            <person name="Babiker E."/>
            <person name="Staton M."/>
        </authorList>
    </citation>
    <scope>NUCLEOTIDE SEQUENCE [LARGE SCALE GENOMIC DNA]</scope>
    <source>
        <strain evidence="2">cv. NJ 8807/NJ 8810</strain>
        <tissue evidence="1">Young leaf</tissue>
    </source>
</reference>
<sequence length="925" mass="105626">MAEAAVLNLLSNFAPYLNVEMNQLTGVRDEIEFIRDEFERMTHFLRVADAVEESQPELKVWVKQVREAAYDTADVLDMYMLRLGHHHGDGLRGFLRKVSCFIKTLKARHQIASEVKRIKSRIVNISQGHQRYCDIYGRREQGSSSTHCGIAWHDCRSDALLLQEANLVGIDKPKSQLIKWLMDEDPRLKVLSIAGMGGLGKTTLTKKVYDNDAVKRHFQNHAWITVSESFKVEELLKDMIRQLFKEVRQPLPSAVDNMDRNSLKKVINDFLLQKRYVLILDDVWTTPAWDFFKIIFPECNCGSRIILTTRNVGLASFASKEYHGAVYNLQPLSSIDSQDLFCRKVFLGKPCPSYLGDLSRDFLKICDGLPLAIVAIGGLLSTKGDRLDEWERIYRGLRAELEGNDKLMSLKRILSLSYFELPYYLKLCFLYLSIFPEDCFFSHWRLIRLWVAEGFVEGKEGMQIEEVAEGYINELINRSLVQVAEMKIDGRLQSYRIHDLWREMVLSKAREQNLVSINSDNTAEKVRRLTVYNSVGDIQSTDFTRLRSLLVFSKEDPLSMLSKVVSLGNGVRLLTVLDLGGTQLQTFPNEIVKLVHLTHLSLRETKVKTIPKSIGNLKKLETLDLKHTDVTELPHEILKLRHLRHLLLYRYKIGVAIHCFPTQSGFKALEGIGSLKSLQKLCSMEANHGSSSNIMLTELGKLIQLGRLSLLGLAKEDGKVLCSSLEKLSSLYSLCVYAKDENEIIDLDSLSSAPQRLQCLNLSGHLQNLPHWIPSLHNLTRILLKWSKLRDDGPLQLLQDLPNLVSLYLLSACQGDELCFKEGGFRKLTKLYLHSFEGLRWVRVEAGSMPLLNKLDIEKCNLMTKVPSGIEHLTNLKLLGLRDMPDILISSLNRNLEGGDYWKIAHIPRVWISDSELGYWKGRYL</sequence>
<proteinExistence type="predicted"/>
<gene>
    <name evidence="1" type="ORF">Vadar_019107</name>
</gene>
<dbReference type="EMBL" id="CM037158">
    <property type="protein sequence ID" value="KAH7851981.1"/>
    <property type="molecule type" value="Genomic_DNA"/>
</dbReference>
<comment type="caution">
    <text evidence="1">The sequence shown here is derived from an EMBL/GenBank/DDBJ whole genome shotgun (WGS) entry which is preliminary data.</text>
</comment>
<organism evidence="1 2">
    <name type="scientific">Vaccinium darrowii</name>
    <dbReference type="NCBI Taxonomy" id="229202"/>
    <lineage>
        <taxon>Eukaryota</taxon>
        <taxon>Viridiplantae</taxon>
        <taxon>Streptophyta</taxon>
        <taxon>Embryophyta</taxon>
        <taxon>Tracheophyta</taxon>
        <taxon>Spermatophyta</taxon>
        <taxon>Magnoliopsida</taxon>
        <taxon>eudicotyledons</taxon>
        <taxon>Gunneridae</taxon>
        <taxon>Pentapetalae</taxon>
        <taxon>asterids</taxon>
        <taxon>Ericales</taxon>
        <taxon>Ericaceae</taxon>
        <taxon>Vaccinioideae</taxon>
        <taxon>Vaccinieae</taxon>
        <taxon>Vaccinium</taxon>
    </lineage>
</organism>
<name>A0ACB7YEE7_9ERIC</name>
<accession>A0ACB7YEE7</accession>
<evidence type="ECO:0000313" key="2">
    <source>
        <dbReference type="Proteomes" id="UP000828048"/>
    </source>
</evidence>
<evidence type="ECO:0000313" key="1">
    <source>
        <dbReference type="EMBL" id="KAH7851981.1"/>
    </source>
</evidence>
<dbReference type="Proteomes" id="UP000828048">
    <property type="component" value="Chromosome 8"/>
</dbReference>
<keyword evidence="2" id="KW-1185">Reference proteome</keyword>